<dbReference type="Proteomes" id="UP000250140">
    <property type="component" value="Unassembled WGS sequence"/>
</dbReference>
<dbReference type="GO" id="GO:0016787">
    <property type="term" value="F:hydrolase activity"/>
    <property type="evidence" value="ECO:0007669"/>
    <property type="project" value="UniProtKB-KW"/>
</dbReference>
<evidence type="ECO:0000313" key="4">
    <source>
        <dbReference type="Proteomes" id="UP000250140"/>
    </source>
</evidence>
<accession>A0A8E2ENT7</accession>
<keyword evidence="4" id="KW-1185">Reference proteome</keyword>
<dbReference type="Gene3D" id="3.40.50.1820">
    <property type="entry name" value="alpha/beta hydrolase"/>
    <property type="match status" value="1"/>
</dbReference>
<evidence type="ECO:0000313" key="3">
    <source>
        <dbReference type="EMBL" id="OCL01875.1"/>
    </source>
</evidence>
<evidence type="ECO:0000259" key="2">
    <source>
        <dbReference type="Pfam" id="PF12697"/>
    </source>
</evidence>
<keyword evidence="3" id="KW-0378">Hydrolase</keyword>
<dbReference type="Pfam" id="PF12697">
    <property type="entry name" value="Abhydrolase_6"/>
    <property type="match status" value="1"/>
</dbReference>
<dbReference type="PANTHER" id="PTHR43039">
    <property type="entry name" value="ESTERASE-RELATED"/>
    <property type="match status" value="1"/>
</dbReference>
<dbReference type="InterPro" id="IPR029058">
    <property type="entry name" value="AB_hydrolase_fold"/>
</dbReference>
<comment type="similarity">
    <text evidence="1">Belongs to the AB hydrolase superfamily.</text>
</comment>
<feature type="domain" description="AB hydrolase-1" evidence="2">
    <location>
        <begin position="328"/>
        <end position="545"/>
    </location>
</feature>
<gene>
    <name evidence="3" type="ORF">AOQ84DRAFT_328340</name>
</gene>
<dbReference type="EMBL" id="KV751041">
    <property type="protein sequence ID" value="OCL01875.1"/>
    <property type="molecule type" value="Genomic_DNA"/>
</dbReference>
<protein>
    <submittedName>
        <fullName evidence="3">Alpha/beta-hydrolase</fullName>
    </submittedName>
</protein>
<dbReference type="OrthoDB" id="2851338at2759"/>
<dbReference type="AlphaFoldDB" id="A0A8E2ENT7"/>
<evidence type="ECO:0000256" key="1">
    <source>
        <dbReference type="ARBA" id="ARBA00008645"/>
    </source>
</evidence>
<dbReference type="SUPFAM" id="SSF53474">
    <property type="entry name" value="alpha/beta-Hydrolases"/>
    <property type="match status" value="1"/>
</dbReference>
<dbReference type="InterPro" id="IPR000073">
    <property type="entry name" value="AB_hydrolase_1"/>
</dbReference>
<dbReference type="SUPFAM" id="SSF54909">
    <property type="entry name" value="Dimeric alpha+beta barrel"/>
    <property type="match status" value="1"/>
</dbReference>
<name>A0A8E2ENT7_9PEZI</name>
<sequence>MAPTSGILYVTMQPRESLPIAQFHDWYNNEHGPSRLRLPFVRNGFRYRASDDEIFNEAKPEWMAIYDITDMDELMKEPYTQLRKAPVQSQRERDTMKQIKVDRKFFDFVDEKKSEQFRLLEEVEREGQENVLVAVSLTLHPGKDKEEELTRWYAEEHIPLLSKVPGWLRTRRFVTAKIEGKEELEWLALHEYAPNNGLNGEEFKAATSTPWNEEIYKNVVKEKRRRVYDLYYTFGPAPRDLAAPKSKYAVPFESTDGRTRTIPMSTGGSAAIESYITTNDGAVLSYRLEGSSDIYAPLIVLSNSVLVEWGIWDGFVTAFSSKPENKKYRIVRYHTRGRSSECGNQPVTVDLLASDIITLLDALRIQKAVAVIGVSLGGATALDVGLKYPERVAAFISCDTNAVSPSGNRKAWGDRITVAEKEGAQSQAGETVVGEELAEMTVRRWFVKESYDGGEMEAEIGRVKKMVVNNSLEGFKKGVQALFEYDFRPAMRDYTGKGAFLVGSGDGVLPGTMKEMAQKLGNGAPLFIVDGAGHLPMVEKPESVASFVTSFLSE</sequence>
<dbReference type="InterPro" id="IPR011008">
    <property type="entry name" value="Dimeric_a/b-barrel"/>
</dbReference>
<organism evidence="3 4">
    <name type="scientific">Glonium stellatum</name>
    <dbReference type="NCBI Taxonomy" id="574774"/>
    <lineage>
        <taxon>Eukaryota</taxon>
        <taxon>Fungi</taxon>
        <taxon>Dikarya</taxon>
        <taxon>Ascomycota</taxon>
        <taxon>Pezizomycotina</taxon>
        <taxon>Dothideomycetes</taxon>
        <taxon>Pleosporomycetidae</taxon>
        <taxon>Gloniales</taxon>
        <taxon>Gloniaceae</taxon>
        <taxon>Glonium</taxon>
    </lineage>
</organism>
<reference evidence="3 4" key="1">
    <citation type="journal article" date="2016" name="Nat. Commun.">
        <title>Ectomycorrhizal ecology is imprinted in the genome of the dominant symbiotic fungus Cenococcum geophilum.</title>
        <authorList>
            <consortium name="DOE Joint Genome Institute"/>
            <person name="Peter M."/>
            <person name="Kohler A."/>
            <person name="Ohm R.A."/>
            <person name="Kuo A."/>
            <person name="Krutzmann J."/>
            <person name="Morin E."/>
            <person name="Arend M."/>
            <person name="Barry K.W."/>
            <person name="Binder M."/>
            <person name="Choi C."/>
            <person name="Clum A."/>
            <person name="Copeland A."/>
            <person name="Grisel N."/>
            <person name="Haridas S."/>
            <person name="Kipfer T."/>
            <person name="LaButti K."/>
            <person name="Lindquist E."/>
            <person name="Lipzen A."/>
            <person name="Maire R."/>
            <person name="Meier B."/>
            <person name="Mihaltcheva S."/>
            <person name="Molinier V."/>
            <person name="Murat C."/>
            <person name="Poggeler S."/>
            <person name="Quandt C.A."/>
            <person name="Sperisen C."/>
            <person name="Tritt A."/>
            <person name="Tisserant E."/>
            <person name="Crous P.W."/>
            <person name="Henrissat B."/>
            <person name="Nehls U."/>
            <person name="Egli S."/>
            <person name="Spatafora J.W."/>
            <person name="Grigoriev I.V."/>
            <person name="Martin F.M."/>
        </authorList>
    </citation>
    <scope>NUCLEOTIDE SEQUENCE [LARGE SCALE GENOMIC DNA]</scope>
    <source>
        <strain evidence="3 4">CBS 207.34</strain>
    </source>
</reference>
<proteinExistence type="inferred from homology"/>